<evidence type="ECO:0008006" key="4">
    <source>
        <dbReference type="Google" id="ProtNLM"/>
    </source>
</evidence>
<reference evidence="2" key="1">
    <citation type="journal article" date="2019" name="bioRxiv">
        <title>The Genome of the Zebra Mussel, Dreissena polymorpha: A Resource for Invasive Species Research.</title>
        <authorList>
            <person name="McCartney M.A."/>
            <person name="Auch B."/>
            <person name="Kono T."/>
            <person name="Mallez S."/>
            <person name="Zhang Y."/>
            <person name="Obille A."/>
            <person name="Becker A."/>
            <person name="Abrahante J.E."/>
            <person name="Garbe J."/>
            <person name="Badalamenti J.P."/>
            <person name="Herman A."/>
            <person name="Mangelson H."/>
            <person name="Liachko I."/>
            <person name="Sullivan S."/>
            <person name="Sone E.D."/>
            <person name="Koren S."/>
            <person name="Silverstein K.A.T."/>
            <person name="Beckman K.B."/>
            <person name="Gohl D.M."/>
        </authorList>
    </citation>
    <scope>NUCLEOTIDE SEQUENCE</scope>
    <source>
        <strain evidence="2">Duluth1</strain>
        <tissue evidence="2">Whole animal</tissue>
    </source>
</reference>
<dbReference type="PROSITE" id="PS00018">
    <property type="entry name" value="EF_HAND_1"/>
    <property type="match status" value="1"/>
</dbReference>
<reference evidence="2" key="2">
    <citation type="submission" date="2020-11" db="EMBL/GenBank/DDBJ databases">
        <authorList>
            <person name="McCartney M.A."/>
            <person name="Auch B."/>
            <person name="Kono T."/>
            <person name="Mallez S."/>
            <person name="Becker A."/>
            <person name="Gohl D.M."/>
            <person name="Silverstein K.A.T."/>
            <person name="Koren S."/>
            <person name="Bechman K.B."/>
            <person name="Herman A."/>
            <person name="Abrahante J.E."/>
            <person name="Garbe J."/>
        </authorList>
    </citation>
    <scope>NUCLEOTIDE SEQUENCE</scope>
    <source>
        <strain evidence="2">Duluth1</strain>
        <tissue evidence="2">Whole animal</tissue>
    </source>
</reference>
<evidence type="ECO:0000313" key="2">
    <source>
        <dbReference type="EMBL" id="KAH3823891.1"/>
    </source>
</evidence>
<dbReference type="Gene3D" id="1.10.238.10">
    <property type="entry name" value="EF-hand"/>
    <property type="match status" value="1"/>
</dbReference>
<keyword evidence="3" id="KW-1185">Reference proteome</keyword>
<dbReference type="InterPro" id="IPR011992">
    <property type="entry name" value="EF-hand-dom_pair"/>
</dbReference>
<keyword evidence="1" id="KW-0106">Calcium</keyword>
<name>A0A9D4GUF9_DREPO</name>
<evidence type="ECO:0000256" key="1">
    <source>
        <dbReference type="ARBA" id="ARBA00022837"/>
    </source>
</evidence>
<comment type="caution">
    <text evidence="2">The sequence shown here is derived from an EMBL/GenBank/DDBJ whole genome shotgun (WGS) entry which is preliminary data.</text>
</comment>
<proteinExistence type="predicted"/>
<dbReference type="EMBL" id="JAIWYP010000005">
    <property type="protein sequence ID" value="KAH3823891.1"/>
    <property type="molecule type" value="Genomic_DNA"/>
</dbReference>
<accession>A0A9D4GUF9</accession>
<protein>
    <recommendedName>
        <fullName evidence="4">EF-hand domain-containing protein</fullName>
    </recommendedName>
</protein>
<dbReference type="Proteomes" id="UP000828390">
    <property type="component" value="Unassembled WGS sequence"/>
</dbReference>
<dbReference type="InterPro" id="IPR018247">
    <property type="entry name" value="EF_Hand_1_Ca_BS"/>
</dbReference>
<dbReference type="SUPFAM" id="SSF47473">
    <property type="entry name" value="EF-hand"/>
    <property type="match status" value="1"/>
</dbReference>
<evidence type="ECO:0000313" key="3">
    <source>
        <dbReference type="Proteomes" id="UP000828390"/>
    </source>
</evidence>
<dbReference type="AlphaFoldDB" id="A0A9D4GUF9"/>
<organism evidence="2 3">
    <name type="scientific">Dreissena polymorpha</name>
    <name type="common">Zebra mussel</name>
    <name type="synonym">Mytilus polymorpha</name>
    <dbReference type="NCBI Taxonomy" id="45954"/>
    <lineage>
        <taxon>Eukaryota</taxon>
        <taxon>Metazoa</taxon>
        <taxon>Spiralia</taxon>
        <taxon>Lophotrochozoa</taxon>
        <taxon>Mollusca</taxon>
        <taxon>Bivalvia</taxon>
        <taxon>Autobranchia</taxon>
        <taxon>Heteroconchia</taxon>
        <taxon>Euheterodonta</taxon>
        <taxon>Imparidentia</taxon>
        <taxon>Neoheterodontei</taxon>
        <taxon>Myida</taxon>
        <taxon>Dreissenoidea</taxon>
        <taxon>Dreissenidae</taxon>
        <taxon>Dreissena</taxon>
    </lineage>
</organism>
<sequence>MLKTYNTRAGDGTVTYGEFVHGWMTLTSQTQAFADALFHMADLNDDKVVDQKDYDMIYTKFDLNRM</sequence>
<gene>
    <name evidence="2" type="ORF">DPMN_125715</name>
</gene>